<proteinExistence type="inferred from homology"/>
<comment type="similarity">
    <text evidence="9">Belongs to the MntA antitoxin family.</text>
</comment>
<evidence type="ECO:0000256" key="9">
    <source>
        <dbReference type="ARBA" id="ARBA00038276"/>
    </source>
</evidence>
<evidence type="ECO:0000313" key="12">
    <source>
        <dbReference type="Proteomes" id="UP000236173"/>
    </source>
</evidence>
<keyword evidence="8" id="KW-0460">Magnesium</keyword>
<dbReference type="GO" id="GO:0016779">
    <property type="term" value="F:nucleotidyltransferase activity"/>
    <property type="evidence" value="ECO:0007669"/>
    <property type="project" value="UniProtKB-KW"/>
</dbReference>
<dbReference type="GO" id="GO:0046872">
    <property type="term" value="F:metal ion binding"/>
    <property type="evidence" value="ECO:0007669"/>
    <property type="project" value="UniProtKB-KW"/>
</dbReference>
<evidence type="ECO:0000313" key="11">
    <source>
        <dbReference type="EMBL" id="GBC99629.1"/>
    </source>
</evidence>
<accession>A0A2H5XEL7</accession>
<keyword evidence="3" id="KW-0808">Transferase</keyword>
<evidence type="ECO:0000256" key="2">
    <source>
        <dbReference type="ARBA" id="ARBA00022649"/>
    </source>
</evidence>
<evidence type="ECO:0000259" key="10">
    <source>
        <dbReference type="Pfam" id="PF01909"/>
    </source>
</evidence>
<evidence type="ECO:0000256" key="1">
    <source>
        <dbReference type="ARBA" id="ARBA00001946"/>
    </source>
</evidence>
<dbReference type="PANTHER" id="PTHR33571">
    <property type="entry name" value="SSL8005 PROTEIN"/>
    <property type="match status" value="1"/>
</dbReference>
<dbReference type="CDD" id="cd05403">
    <property type="entry name" value="NT_KNTase_like"/>
    <property type="match status" value="1"/>
</dbReference>
<reference evidence="12" key="1">
    <citation type="submission" date="2017-09" db="EMBL/GenBank/DDBJ databases">
        <title>Metaegenomics of thermophilic ammonia-oxidizing enrichment culture.</title>
        <authorList>
            <person name="Kato S."/>
            <person name="Suzuki K."/>
        </authorList>
    </citation>
    <scope>NUCLEOTIDE SEQUENCE [LARGE SCALE GENOMIC DNA]</scope>
</reference>
<dbReference type="Gene3D" id="3.30.460.10">
    <property type="entry name" value="Beta Polymerase, domain 2"/>
    <property type="match status" value="1"/>
</dbReference>
<evidence type="ECO:0000256" key="7">
    <source>
        <dbReference type="ARBA" id="ARBA00022840"/>
    </source>
</evidence>
<feature type="domain" description="Polymerase nucleotidyl transferase" evidence="10">
    <location>
        <begin position="13"/>
        <end position="95"/>
    </location>
</feature>
<evidence type="ECO:0000256" key="8">
    <source>
        <dbReference type="ARBA" id="ARBA00022842"/>
    </source>
</evidence>
<comment type="cofactor">
    <cofactor evidence="1">
        <name>Mg(2+)</name>
        <dbReference type="ChEBI" id="CHEBI:18420"/>
    </cofactor>
</comment>
<comment type="caution">
    <text evidence="11">The sequence shown here is derived from an EMBL/GenBank/DDBJ whole genome shotgun (WGS) entry which is preliminary data.</text>
</comment>
<dbReference type="Proteomes" id="UP000236173">
    <property type="component" value="Unassembled WGS sequence"/>
</dbReference>
<evidence type="ECO:0000256" key="4">
    <source>
        <dbReference type="ARBA" id="ARBA00022695"/>
    </source>
</evidence>
<keyword evidence="7" id="KW-0067">ATP-binding</keyword>
<sequence length="99" mass="11892">MKVKRREEIERILREHKEELREKYGVREIGLFGSYVRGEQHKRSDVDILVEFEVVPGLLKFIELENYLSRLLGVRVDLVRRASIREELRERILSEVVMI</sequence>
<dbReference type="GO" id="GO:0005524">
    <property type="term" value="F:ATP binding"/>
    <property type="evidence" value="ECO:0007669"/>
    <property type="project" value="UniProtKB-KW"/>
</dbReference>
<keyword evidence="4" id="KW-0548">Nucleotidyltransferase</keyword>
<dbReference type="PANTHER" id="PTHR33571:SF19">
    <property type="entry name" value="PROTEIN ADENYLYLTRANSFERASE MJ0128-RELATED"/>
    <property type="match status" value="1"/>
</dbReference>
<dbReference type="InterPro" id="IPR002934">
    <property type="entry name" value="Polymerase_NTP_transf_dom"/>
</dbReference>
<organism evidence="11 12">
    <name type="scientific">Candidatus Fervidibacter japonicus</name>
    <dbReference type="NCBI Taxonomy" id="2035412"/>
    <lineage>
        <taxon>Bacteria</taxon>
        <taxon>Candidatus Fervidibacterota</taxon>
        <taxon>Candidatus Fervidibacter</taxon>
    </lineage>
</organism>
<keyword evidence="5" id="KW-0479">Metal-binding</keyword>
<dbReference type="SUPFAM" id="SSF81301">
    <property type="entry name" value="Nucleotidyltransferase"/>
    <property type="match status" value="1"/>
</dbReference>
<name>A0A2H5XEL7_9BACT</name>
<protein>
    <recommendedName>
        <fullName evidence="10">Polymerase nucleotidyl transferase domain-containing protein</fullName>
    </recommendedName>
</protein>
<dbReference type="EMBL" id="BEHT01000032">
    <property type="protein sequence ID" value="GBC99629.1"/>
    <property type="molecule type" value="Genomic_DNA"/>
</dbReference>
<evidence type="ECO:0000256" key="3">
    <source>
        <dbReference type="ARBA" id="ARBA00022679"/>
    </source>
</evidence>
<dbReference type="InterPro" id="IPR052038">
    <property type="entry name" value="Type-VII_TA_antitoxin"/>
</dbReference>
<evidence type="ECO:0000256" key="6">
    <source>
        <dbReference type="ARBA" id="ARBA00022741"/>
    </source>
</evidence>
<dbReference type="Pfam" id="PF01909">
    <property type="entry name" value="NTP_transf_2"/>
    <property type="match status" value="1"/>
</dbReference>
<evidence type="ECO:0000256" key="5">
    <source>
        <dbReference type="ARBA" id="ARBA00022723"/>
    </source>
</evidence>
<keyword evidence="6" id="KW-0547">Nucleotide-binding</keyword>
<dbReference type="InterPro" id="IPR043519">
    <property type="entry name" value="NT_sf"/>
</dbReference>
<keyword evidence="2" id="KW-1277">Toxin-antitoxin system</keyword>
<dbReference type="AlphaFoldDB" id="A0A2H5XEL7"/>
<gene>
    <name evidence="11" type="ORF">HRbin17_02158</name>
</gene>